<protein>
    <submittedName>
        <fullName evidence="2">Uncharacterized protein</fullName>
    </submittedName>
</protein>
<dbReference type="RefSeq" id="WP_103425050.1">
    <property type="nucleotide sequence ID" value="NZ_CP026309.1"/>
</dbReference>
<name>A0A2I8VHE8_9EURY</name>
<sequence>MASRLLTLAGLIEALFPGRIVAVAERLAFDDRGEAELRSWIRPATRIEGVLWVLLSRRSTSSLLRVPVGLLGVLIAVAPRRAADLGLKLAYERSETIELASWVVPAARVIGLAYVLIGLRTVLGRGTSAETADESGASAGGASTADTGAQE</sequence>
<dbReference type="GeneID" id="35591734"/>
<evidence type="ECO:0000256" key="1">
    <source>
        <dbReference type="SAM" id="MobiDB-lite"/>
    </source>
</evidence>
<evidence type="ECO:0000313" key="3">
    <source>
        <dbReference type="Proteomes" id="UP000236584"/>
    </source>
</evidence>
<organism evidence="2 3">
    <name type="scientific">Salinigranum rubrum</name>
    <dbReference type="NCBI Taxonomy" id="755307"/>
    <lineage>
        <taxon>Archaea</taxon>
        <taxon>Methanobacteriati</taxon>
        <taxon>Methanobacteriota</taxon>
        <taxon>Stenosarchaea group</taxon>
        <taxon>Halobacteria</taxon>
        <taxon>Halobacteriales</taxon>
        <taxon>Haloferacaceae</taxon>
        <taxon>Salinigranum</taxon>
    </lineage>
</organism>
<dbReference type="KEGG" id="srub:C2R22_06550"/>
<keyword evidence="3" id="KW-1185">Reference proteome</keyword>
<evidence type="ECO:0000313" key="2">
    <source>
        <dbReference type="EMBL" id="AUV81362.1"/>
    </source>
</evidence>
<dbReference type="EMBL" id="CP026309">
    <property type="protein sequence ID" value="AUV81362.1"/>
    <property type="molecule type" value="Genomic_DNA"/>
</dbReference>
<dbReference type="Proteomes" id="UP000236584">
    <property type="component" value="Chromosome"/>
</dbReference>
<feature type="region of interest" description="Disordered" evidence="1">
    <location>
        <begin position="130"/>
        <end position="151"/>
    </location>
</feature>
<dbReference type="OrthoDB" id="260081at2157"/>
<dbReference type="AlphaFoldDB" id="A0A2I8VHE8"/>
<gene>
    <name evidence="2" type="ORF">C2R22_06550</name>
</gene>
<accession>A0A2I8VHE8</accession>
<proteinExistence type="predicted"/>
<reference evidence="2 3" key="1">
    <citation type="submission" date="2018-01" db="EMBL/GenBank/DDBJ databases">
        <title>Complete genome sequence of Salinigranum rubrum GX10T, an extremely halophilic archaeon isolated from a marine solar saltern.</title>
        <authorList>
            <person name="Han S."/>
        </authorList>
    </citation>
    <scope>NUCLEOTIDE SEQUENCE [LARGE SCALE GENOMIC DNA]</scope>
    <source>
        <strain evidence="2 3">GX10</strain>
    </source>
</reference>